<evidence type="ECO:0000313" key="2">
    <source>
        <dbReference type="Proteomes" id="UP000549066"/>
    </source>
</evidence>
<keyword evidence="2" id="KW-1185">Reference proteome</keyword>
<dbReference type="Gene3D" id="3.40.1350.10">
    <property type="match status" value="1"/>
</dbReference>
<proteinExistence type="predicted"/>
<dbReference type="SUPFAM" id="SSF55874">
    <property type="entry name" value="ATPase domain of HSP90 chaperone/DNA topoisomerase II/histidine kinase"/>
    <property type="match status" value="1"/>
</dbReference>
<dbReference type="RefSeq" id="WP_179551924.1">
    <property type="nucleotide sequence ID" value="NZ_JACCFI010000001.1"/>
</dbReference>
<dbReference type="Gene3D" id="3.30.565.10">
    <property type="entry name" value="Histidine kinase-like ATPase, C-terminal domain"/>
    <property type="match status" value="1"/>
</dbReference>
<dbReference type="EMBL" id="JACCFI010000001">
    <property type="protein sequence ID" value="NYG22063.1"/>
    <property type="molecule type" value="Genomic_DNA"/>
</dbReference>
<evidence type="ECO:0000313" key="1">
    <source>
        <dbReference type="EMBL" id="NYG22063.1"/>
    </source>
</evidence>
<gene>
    <name evidence="1" type="ORF">BJY17_002810</name>
</gene>
<dbReference type="GO" id="GO:0003676">
    <property type="term" value="F:nucleic acid binding"/>
    <property type="evidence" value="ECO:0007669"/>
    <property type="project" value="InterPro"/>
</dbReference>
<evidence type="ECO:0008006" key="3">
    <source>
        <dbReference type="Google" id="ProtNLM"/>
    </source>
</evidence>
<dbReference type="Pfam" id="PF13589">
    <property type="entry name" value="HATPase_c_3"/>
    <property type="match status" value="1"/>
</dbReference>
<dbReference type="InterPro" id="IPR036890">
    <property type="entry name" value="HATPase_C_sf"/>
</dbReference>
<sequence length="708" mass="79645">MYTMTVELSVLESLGINLYSNAAAVLSELVANAYDADAGEVNITWQPRAVLETPSDGDSESDPEKPESALQEVLVSDDGCGMTVAELNERFLTAGYKKRDHEGTLSPIWNRPFMGRKGIGKLSVFSLAQTVEVFSTTANEESNGLRIVVSDLEQAIRDQKDYHPESVDVPAAYRKRGTTLVLSDLKKKRSSLTAMALRKRLARRFDVLDTRPAAEGGFRIVVNQKPITWADRQELKRLEFIWEFGTKTIPDEYLPPDCVRFVLPSSYVDDEKGWKVTGWIGTTKKPTDLVDDKDAGSLKNIIVLARKRPIQEGIIEKLDFSRLFGNYVTGQIEADFLDLDDPDYDDIATSDRQRLIEDDERVVALQEFLRRAFVIAADQWSDARPKKEAKDTLKSYPRLQEWLDERPDWQKDAAQKMIGTIASLDFEKHEAEDRAALLRSGVLAFERVGLRQSAEDLTKLGDLTAADLLPLLGQQDAYEAGLWVDILRSRVGAIEQLRGLTNADEKEVVLQKHLFNHLWLVDPSWERATGSETMEENLRKIEEGVFATDDEGKEIFGRIDIRYATLSGRHVIVELKRYSVRTDVTVLAEQGTKYVNALSSVLSKQNRENEIAKIEVIFVLGDHPGVKGKALKSAEEYRRLVLDPINGSYQLYDELIENARNQYQDYLDASAVAKKLDGLIESLHVLDADDDAAEDAVSADEEEDRAHS</sequence>
<dbReference type="InterPro" id="IPR011856">
    <property type="entry name" value="tRNA_endonuc-like_dom_sf"/>
</dbReference>
<dbReference type="Proteomes" id="UP000549066">
    <property type="component" value="Unassembled WGS sequence"/>
</dbReference>
<comment type="caution">
    <text evidence="1">The sequence shown here is derived from an EMBL/GenBank/DDBJ whole genome shotgun (WGS) entry which is preliminary data.</text>
</comment>
<protein>
    <recommendedName>
        <fullName evidence="3">ATP-binding protein</fullName>
    </recommendedName>
</protein>
<reference evidence="1 2" key="1">
    <citation type="submission" date="2020-07" db="EMBL/GenBank/DDBJ databases">
        <title>Sequencing the genomes of 1000 actinobacteria strains.</title>
        <authorList>
            <person name="Klenk H.-P."/>
        </authorList>
    </citation>
    <scope>NUCLEOTIDE SEQUENCE [LARGE SCALE GENOMIC DNA]</scope>
    <source>
        <strain evidence="1 2">DSM 8598</strain>
    </source>
</reference>
<dbReference type="AlphaFoldDB" id="A0A852X1N1"/>
<organism evidence="1 2">
    <name type="scientific">Agromyces hippuratus</name>
    <dbReference type="NCBI Taxonomy" id="286438"/>
    <lineage>
        <taxon>Bacteria</taxon>
        <taxon>Bacillati</taxon>
        <taxon>Actinomycetota</taxon>
        <taxon>Actinomycetes</taxon>
        <taxon>Micrococcales</taxon>
        <taxon>Microbacteriaceae</taxon>
        <taxon>Agromyces</taxon>
    </lineage>
</organism>
<accession>A0A852X1N1</accession>
<name>A0A852X1N1_9MICO</name>